<dbReference type="Pfam" id="PF01850">
    <property type="entry name" value="PIN"/>
    <property type="match status" value="1"/>
</dbReference>
<dbReference type="InterPro" id="IPR029060">
    <property type="entry name" value="PIN-like_dom_sf"/>
</dbReference>
<evidence type="ECO:0000313" key="3">
    <source>
        <dbReference type="Proteomes" id="UP000748752"/>
    </source>
</evidence>
<dbReference type="Gene3D" id="3.40.50.1010">
    <property type="entry name" value="5'-nuclease"/>
    <property type="match status" value="1"/>
</dbReference>
<sequence length="184" mass="20332">MGLDRQARRAPGTSGPIQGGYRCRACARARCLARRRLILFLDACAVIYLIESEAACHARVVTTLRDLRQRFPNARLGVSRLSLLECLVKPMRDDATELIAEYRAFFAADDLLVVELDARVVELALRLRAGDGLRTPDALQAASALTLPPDGHRFLTNDRRFARIDGLRVIDLGAAPRRDPADPA</sequence>
<reference evidence="2 3" key="1">
    <citation type="journal article" date="2020" name="Microorganisms">
        <title>Osmotic Adaptation and Compatible Solute Biosynthesis of Phototrophic Bacteria as Revealed from Genome Analyses.</title>
        <authorList>
            <person name="Imhoff J.F."/>
            <person name="Rahn T."/>
            <person name="Kunzel S."/>
            <person name="Keller A."/>
            <person name="Neulinger S.C."/>
        </authorList>
    </citation>
    <scope>NUCLEOTIDE SEQUENCE [LARGE SCALE GENOMIC DNA]</scope>
    <source>
        <strain evidence="2 3">DSM 6210</strain>
    </source>
</reference>
<dbReference type="Proteomes" id="UP000748752">
    <property type="component" value="Unassembled WGS sequence"/>
</dbReference>
<keyword evidence="3" id="KW-1185">Reference proteome</keyword>
<dbReference type="EMBL" id="NRRV01000001">
    <property type="protein sequence ID" value="MBK1629344.1"/>
    <property type="molecule type" value="Genomic_DNA"/>
</dbReference>
<comment type="caution">
    <text evidence="2">The sequence shown here is derived from an EMBL/GenBank/DDBJ whole genome shotgun (WGS) entry which is preliminary data.</text>
</comment>
<accession>A0ABS1CBR5</accession>
<evidence type="ECO:0000313" key="2">
    <source>
        <dbReference type="EMBL" id="MBK1629344.1"/>
    </source>
</evidence>
<proteinExistence type="predicted"/>
<name>A0ABS1CBR5_9GAMM</name>
<organism evidence="2 3">
    <name type="scientific">Thiohalocapsa halophila</name>
    <dbReference type="NCBI Taxonomy" id="69359"/>
    <lineage>
        <taxon>Bacteria</taxon>
        <taxon>Pseudomonadati</taxon>
        <taxon>Pseudomonadota</taxon>
        <taxon>Gammaproteobacteria</taxon>
        <taxon>Chromatiales</taxon>
        <taxon>Chromatiaceae</taxon>
        <taxon>Thiohalocapsa</taxon>
    </lineage>
</organism>
<evidence type="ECO:0000259" key="1">
    <source>
        <dbReference type="Pfam" id="PF01850"/>
    </source>
</evidence>
<gene>
    <name evidence="2" type="ORF">CKO31_01060</name>
</gene>
<protein>
    <recommendedName>
        <fullName evidence="1">PIN domain-containing protein</fullName>
    </recommendedName>
</protein>
<dbReference type="InterPro" id="IPR002716">
    <property type="entry name" value="PIN_dom"/>
</dbReference>
<dbReference type="SUPFAM" id="SSF88723">
    <property type="entry name" value="PIN domain-like"/>
    <property type="match status" value="1"/>
</dbReference>
<feature type="domain" description="PIN" evidence="1">
    <location>
        <begin position="40"/>
        <end position="166"/>
    </location>
</feature>